<evidence type="ECO:0000313" key="1">
    <source>
        <dbReference type="EMBL" id="CAA9334093.1"/>
    </source>
</evidence>
<gene>
    <name evidence="1" type="ORF">AVDCRST_MAG94-2033</name>
</gene>
<organism evidence="1">
    <name type="scientific">uncultured Leptolyngbya sp</name>
    <dbReference type="NCBI Taxonomy" id="332963"/>
    <lineage>
        <taxon>Bacteria</taxon>
        <taxon>Bacillati</taxon>
        <taxon>Cyanobacteriota</taxon>
        <taxon>Cyanophyceae</taxon>
        <taxon>Leptolyngbyales</taxon>
        <taxon>Leptolyngbyaceae</taxon>
        <taxon>Leptolyngbya group</taxon>
        <taxon>Leptolyngbya</taxon>
        <taxon>environmental samples</taxon>
    </lineage>
</organism>
<dbReference type="EMBL" id="CADCTY010000706">
    <property type="protein sequence ID" value="CAA9334093.1"/>
    <property type="molecule type" value="Genomic_DNA"/>
</dbReference>
<dbReference type="AlphaFoldDB" id="A0A6J4LIS4"/>
<proteinExistence type="predicted"/>
<name>A0A6J4LIS4_9CYAN</name>
<protein>
    <submittedName>
        <fullName evidence="1">Uncharacterized protein</fullName>
    </submittedName>
</protein>
<reference evidence="1" key="1">
    <citation type="submission" date="2020-02" db="EMBL/GenBank/DDBJ databases">
        <authorList>
            <person name="Meier V. D."/>
        </authorList>
    </citation>
    <scope>NUCLEOTIDE SEQUENCE</scope>
    <source>
        <strain evidence="1">AVDCRST_MAG94</strain>
    </source>
</reference>
<sequence length="48" mass="5079">MMTLPPVHDSLALRTAIELTDAACCFAGDHHLLVLALEAAALNPVSHQ</sequence>
<accession>A0A6J4LIS4</accession>